<sequence>MNQPVQGNVANRLEKAGNAQERFEIMYGTLRDRISMLVYPPGTQLSEEALAAEFGISRSPLRRALKILEADGLIRSQQGVGTLVTDIDLVELSQVYQLRMELNELTGRLCPVRPNADLRARFAAMKRRAERLQKAPDPDTFARLNIDFFHTFQSLTDNQPLRDVSERLFYQTCRIWLKHIPDMDLRDEVDIFSGEIVDICDAVDLGDVQAAALIRKAHLSMGYTRLKRHADLQAALA</sequence>
<keyword evidence="2" id="KW-0238">DNA-binding</keyword>
<reference evidence="5" key="1">
    <citation type="journal article" date="2014" name="Int. J. Syst. Evol. Microbiol.">
        <title>Complete genome sequence of Corynebacterium casei LMG S-19264T (=DSM 44701T), isolated from a smear-ripened cheese.</title>
        <authorList>
            <consortium name="US DOE Joint Genome Institute (JGI-PGF)"/>
            <person name="Walter F."/>
            <person name="Albersmeier A."/>
            <person name="Kalinowski J."/>
            <person name="Ruckert C."/>
        </authorList>
    </citation>
    <scope>NUCLEOTIDE SEQUENCE</scope>
    <source>
        <strain evidence="5">CGMCC 1.12426</strain>
    </source>
</reference>
<dbReference type="PANTHER" id="PTHR43537">
    <property type="entry name" value="TRANSCRIPTIONAL REGULATOR, GNTR FAMILY"/>
    <property type="match status" value="1"/>
</dbReference>
<dbReference type="SMART" id="SM00895">
    <property type="entry name" value="FCD"/>
    <property type="match status" value="1"/>
</dbReference>
<dbReference type="SUPFAM" id="SSF48008">
    <property type="entry name" value="GntR ligand-binding domain-like"/>
    <property type="match status" value="1"/>
</dbReference>
<dbReference type="InterPro" id="IPR036388">
    <property type="entry name" value="WH-like_DNA-bd_sf"/>
</dbReference>
<comment type="caution">
    <text evidence="5">The sequence shown here is derived from an EMBL/GenBank/DDBJ whole genome shotgun (WGS) entry which is preliminary data.</text>
</comment>
<evidence type="ECO:0000256" key="1">
    <source>
        <dbReference type="ARBA" id="ARBA00023015"/>
    </source>
</evidence>
<evidence type="ECO:0000313" key="5">
    <source>
        <dbReference type="EMBL" id="GGB46293.1"/>
    </source>
</evidence>
<dbReference type="InterPro" id="IPR000524">
    <property type="entry name" value="Tscrpt_reg_HTH_GntR"/>
</dbReference>
<dbReference type="InterPro" id="IPR008920">
    <property type="entry name" value="TF_FadR/GntR_C"/>
</dbReference>
<reference evidence="5" key="2">
    <citation type="submission" date="2020-09" db="EMBL/GenBank/DDBJ databases">
        <authorList>
            <person name="Sun Q."/>
            <person name="Zhou Y."/>
        </authorList>
    </citation>
    <scope>NUCLEOTIDE SEQUENCE</scope>
    <source>
        <strain evidence="5">CGMCC 1.12426</strain>
    </source>
</reference>
<dbReference type="PRINTS" id="PR00035">
    <property type="entry name" value="HTHGNTR"/>
</dbReference>
<dbReference type="GO" id="GO:0003700">
    <property type="term" value="F:DNA-binding transcription factor activity"/>
    <property type="evidence" value="ECO:0007669"/>
    <property type="project" value="InterPro"/>
</dbReference>
<dbReference type="EMBL" id="BMFA01000005">
    <property type="protein sequence ID" value="GGB46293.1"/>
    <property type="molecule type" value="Genomic_DNA"/>
</dbReference>
<dbReference type="Proteomes" id="UP000605148">
    <property type="component" value="Unassembled WGS sequence"/>
</dbReference>
<keyword evidence="3" id="KW-0804">Transcription</keyword>
<evidence type="ECO:0000256" key="2">
    <source>
        <dbReference type="ARBA" id="ARBA00023125"/>
    </source>
</evidence>
<evidence type="ECO:0000259" key="4">
    <source>
        <dbReference type="PROSITE" id="PS50949"/>
    </source>
</evidence>
<dbReference type="InterPro" id="IPR011711">
    <property type="entry name" value="GntR_C"/>
</dbReference>
<organism evidence="5 6">
    <name type="scientific">Roseibium aquae</name>
    <dbReference type="NCBI Taxonomy" id="1323746"/>
    <lineage>
        <taxon>Bacteria</taxon>
        <taxon>Pseudomonadati</taxon>
        <taxon>Pseudomonadota</taxon>
        <taxon>Alphaproteobacteria</taxon>
        <taxon>Hyphomicrobiales</taxon>
        <taxon>Stappiaceae</taxon>
        <taxon>Roseibium</taxon>
    </lineage>
</organism>
<name>A0A916TKX1_9HYPH</name>
<evidence type="ECO:0000256" key="3">
    <source>
        <dbReference type="ARBA" id="ARBA00023163"/>
    </source>
</evidence>
<dbReference type="Gene3D" id="1.20.120.530">
    <property type="entry name" value="GntR ligand-binding domain-like"/>
    <property type="match status" value="1"/>
</dbReference>
<dbReference type="AlphaFoldDB" id="A0A916TKX1"/>
<dbReference type="OrthoDB" id="7618373at2"/>
<keyword evidence="1" id="KW-0805">Transcription regulation</keyword>
<dbReference type="SUPFAM" id="SSF46785">
    <property type="entry name" value="Winged helix' DNA-binding domain"/>
    <property type="match status" value="1"/>
</dbReference>
<dbReference type="RefSeq" id="WP_150496094.1">
    <property type="nucleotide sequence ID" value="NZ_BMFA01000005.1"/>
</dbReference>
<protein>
    <recommendedName>
        <fullName evidence="4">HTH gntR-type domain-containing protein</fullName>
    </recommendedName>
</protein>
<proteinExistence type="predicted"/>
<feature type="domain" description="HTH gntR-type" evidence="4">
    <location>
        <begin position="20"/>
        <end position="87"/>
    </location>
</feature>
<dbReference type="Gene3D" id="1.10.10.10">
    <property type="entry name" value="Winged helix-like DNA-binding domain superfamily/Winged helix DNA-binding domain"/>
    <property type="match status" value="1"/>
</dbReference>
<keyword evidence="6" id="KW-1185">Reference proteome</keyword>
<dbReference type="GO" id="GO:0003677">
    <property type="term" value="F:DNA binding"/>
    <property type="evidence" value="ECO:0007669"/>
    <property type="project" value="UniProtKB-KW"/>
</dbReference>
<dbReference type="PROSITE" id="PS50949">
    <property type="entry name" value="HTH_GNTR"/>
    <property type="match status" value="1"/>
</dbReference>
<dbReference type="SMART" id="SM00345">
    <property type="entry name" value="HTH_GNTR"/>
    <property type="match status" value="1"/>
</dbReference>
<dbReference type="CDD" id="cd07377">
    <property type="entry name" value="WHTH_GntR"/>
    <property type="match status" value="1"/>
</dbReference>
<dbReference type="Pfam" id="PF00392">
    <property type="entry name" value="GntR"/>
    <property type="match status" value="1"/>
</dbReference>
<evidence type="ECO:0000313" key="6">
    <source>
        <dbReference type="Proteomes" id="UP000605148"/>
    </source>
</evidence>
<dbReference type="Pfam" id="PF07729">
    <property type="entry name" value="FCD"/>
    <property type="match status" value="1"/>
</dbReference>
<accession>A0A916TKX1</accession>
<gene>
    <name evidence="5" type="ORF">GCM10011316_18000</name>
</gene>
<dbReference type="InterPro" id="IPR036390">
    <property type="entry name" value="WH_DNA-bd_sf"/>
</dbReference>
<dbReference type="PANTHER" id="PTHR43537:SF5">
    <property type="entry name" value="UXU OPERON TRANSCRIPTIONAL REGULATOR"/>
    <property type="match status" value="1"/>
</dbReference>